<dbReference type="RefSeq" id="WP_342759442.1">
    <property type="nucleotide sequence ID" value="NZ_CP146256.1"/>
</dbReference>
<evidence type="ECO:0000313" key="1">
    <source>
        <dbReference type="EMBL" id="XAH75866.1"/>
    </source>
</evidence>
<sequence length="294" mass="33999">MIELDLLESKELREKLVSKTEVLEKVKKLLLIPGTEVATVRQVAEFYEVEESAIKMLIQRNRSELEEDGLQSLSGSGTKEFLESNKLLPSNFRGGFEIEGMRFSNRGNTLIPRRAILRIGMLLRDSPIAKEVRTQLLNIEEKTSNSTKTEDIDNEQALMLSVGMAYASGDLNAFAIATTKMMNFKNRHIEKLEESKRALAQGILEWEDRSRINFAVRKMAAFARISVPKAWTELYKQLKNKYHIDLQSRGKQPWIQYIKEDEWQKVIKSFSALCEYYELEPSEMFHDLELKENV</sequence>
<keyword evidence="2" id="KW-1185">Reference proteome</keyword>
<gene>
    <name evidence="1" type="ORF">V6984_08965</name>
</gene>
<accession>A0ABZ3F011</accession>
<dbReference type="Proteomes" id="UP001451571">
    <property type="component" value="Chromosome"/>
</dbReference>
<name>A0ABZ3F011_9FIRM</name>
<evidence type="ECO:0000313" key="2">
    <source>
        <dbReference type="Proteomes" id="UP001451571"/>
    </source>
</evidence>
<protein>
    <submittedName>
        <fullName evidence="1">Uncharacterized protein</fullName>
    </submittedName>
</protein>
<dbReference type="EMBL" id="CP146256">
    <property type="protein sequence ID" value="XAH75866.1"/>
    <property type="molecule type" value="Genomic_DNA"/>
</dbReference>
<reference evidence="1 2" key="1">
    <citation type="submission" date="2024-02" db="EMBL/GenBank/DDBJ databases">
        <title>Bacterial strain from lacustrine sediment.</title>
        <authorList>
            <person name="Petit C."/>
            <person name="Fadhlaoui K."/>
        </authorList>
    </citation>
    <scope>NUCLEOTIDE SEQUENCE [LARGE SCALE GENOMIC DNA]</scope>
    <source>
        <strain evidence="1 2">IPX-CK</strain>
    </source>
</reference>
<proteinExistence type="predicted"/>
<organism evidence="1 2">
    <name type="scientific">Kineothrix sedimenti</name>
    <dbReference type="NCBI Taxonomy" id="3123317"/>
    <lineage>
        <taxon>Bacteria</taxon>
        <taxon>Bacillati</taxon>
        <taxon>Bacillota</taxon>
        <taxon>Clostridia</taxon>
        <taxon>Lachnospirales</taxon>
        <taxon>Lachnospiraceae</taxon>
        <taxon>Kineothrix</taxon>
    </lineage>
</organism>